<sequence length="507" mass="56677">MSQAHVEDASYDLERKRHFKAYTVFICIFMSFGSLGFGMAAAVIATLLGQPTFVSAMQLDGPHAQSLEGCMNSLFYVGGIFGSFNHGWMANRFGRKLSITFGAVMLLVSQALLTGSVHPAMFIVFRFFSGWGGFQIVCGVPLWIGEIVPPKNRGMLSDIHAIFINTGYLINGVSAIGYYYYQSPDAWRLSLGITMVPPTLLLCGIYWLPESPRYLISTDRHEEAWSVIHRLHSDPRDPDDTFATREFLQIYKQIQLDKSLKGGYAEIFRRPSYRKRAIINYGVTLYKGLGYTGVKSLAFSAGYIGQSWITSVLAMTYVDRVKRNYLISAGFFMSMVSLIVYTGLIATYLESDNRNAKAAAVSMLFLYISSFELFLDGPEFFYITEIWPSHLRAQGFALGMAVYSGINLCWLQAAPTAFANIGWRFYILFIFFAALGGVLSFFYYPDTLHKPLEEIAAIFGDDDLVVLYQRDLVGQESQKLSLEAIIGDGSKDSGSDIPEIKEIVNKA</sequence>
<dbReference type="GO" id="GO:0016020">
    <property type="term" value="C:membrane"/>
    <property type="evidence" value="ECO:0007669"/>
    <property type="project" value="UniProtKB-SubCell"/>
</dbReference>
<accession>A0A0D2BYN7</accession>
<feature type="domain" description="Major facilitator superfamily (MFS) profile" evidence="7">
    <location>
        <begin position="26"/>
        <end position="448"/>
    </location>
</feature>
<evidence type="ECO:0000256" key="3">
    <source>
        <dbReference type="ARBA" id="ARBA00022692"/>
    </source>
</evidence>
<feature type="transmembrane region" description="Helical" evidence="6">
    <location>
        <begin position="325"/>
        <end position="346"/>
    </location>
</feature>
<feature type="transmembrane region" description="Helical" evidence="6">
    <location>
        <begin position="21"/>
        <end position="46"/>
    </location>
</feature>
<organism evidence="8 9">
    <name type="scientific">Cladophialophora immunda</name>
    <dbReference type="NCBI Taxonomy" id="569365"/>
    <lineage>
        <taxon>Eukaryota</taxon>
        <taxon>Fungi</taxon>
        <taxon>Dikarya</taxon>
        <taxon>Ascomycota</taxon>
        <taxon>Pezizomycotina</taxon>
        <taxon>Eurotiomycetes</taxon>
        <taxon>Chaetothyriomycetidae</taxon>
        <taxon>Chaetothyriales</taxon>
        <taxon>Herpotrichiellaceae</taxon>
        <taxon>Cladophialophora</taxon>
    </lineage>
</organism>
<evidence type="ECO:0000313" key="8">
    <source>
        <dbReference type="EMBL" id="KIW23450.1"/>
    </source>
</evidence>
<name>A0A0D2BYN7_9EURO</name>
<dbReference type="HOGENOM" id="CLU_001265_30_13_1"/>
<feature type="transmembrane region" description="Helical" evidence="6">
    <location>
        <begin position="123"/>
        <end position="144"/>
    </location>
</feature>
<feature type="transmembrane region" description="Helical" evidence="6">
    <location>
        <begin position="425"/>
        <end position="444"/>
    </location>
</feature>
<evidence type="ECO:0000256" key="1">
    <source>
        <dbReference type="ARBA" id="ARBA00004141"/>
    </source>
</evidence>
<evidence type="ECO:0000313" key="9">
    <source>
        <dbReference type="Proteomes" id="UP000054466"/>
    </source>
</evidence>
<dbReference type="PANTHER" id="PTHR48022">
    <property type="entry name" value="PLASTIDIC GLUCOSE TRANSPORTER 4"/>
    <property type="match status" value="1"/>
</dbReference>
<comment type="subcellular location">
    <subcellularLocation>
        <location evidence="1">Membrane</location>
        <topology evidence="1">Multi-pass membrane protein</topology>
    </subcellularLocation>
</comment>
<dbReference type="PROSITE" id="PS50850">
    <property type="entry name" value="MFS"/>
    <property type="match status" value="1"/>
</dbReference>
<feature type="transmembrane region" description="Helical" evidence="6">
    <location>
        <begin position="396"/>
        <end position="413"/>
    </location>
</feature>
<dbReference type="InterPro" id="IPR050360">
    <property type="entry name" value="MFS_Sugar_Transporters"/>
</dbReference>
<keyword evidence="9" id="KW-1185">Reference proteome</keyword>
<dbReference type="RefSeq" id="XP_016243666.1">
    <property type="nucleotide sequence ID" value="XM_016399104.1"/>
</dbReference>
<gene>
    <name evidence="8" type="ORF">PV07_11644</name>
</gene>
<protein>
    <recommendedName>
        <fullName evidence="7">Major facilitator superfamily (MFS) profile domain-containing protein</fullName>
    </recommendedName>
</protein>
<dbReference type="InterPro" id="IPR020846">
    <property type="entry name" value="MFS_dom"/>
</dbReference>
<proteinExistence type="inferred from homology"/>
<keyword evidence="4 6" id="KW-1133">Transmembrane helix</keyword>
<keyword evidence="5 6" id="KW-0472">Membrane</keyword>
<feature type="transmembrane region" description="Helical" evidence="6">
    <location>
        <begin position="187"/>
        <end position="208"/>
    </location>
</feature>
<dbReference type="GeneID" id="27350838"/>
<feature type="transmembrane region" description="Helical" evidence="6">
    <location>
        <begin position="300"/>
        <end position="318"/>
    </location>
</feature>
<dbReference type="AlphaFoldDB" id="A0A0D2BYN7"/>
<dbReference type="InterPro" id="IPR005828">
    <property type="entry name" value="MFS_sugar_transport-like"/>
</dbReference>
<reference evidence="8 9" key="1">
    <citation type="submission" date="2015-01" db="EMBL/GenBank/DDBJ databases">
        <title>The Genome Sequence of Cladophialophora immunda CBS83496.</title>
        <authorList>
            <consortium name="The Broad Institute Genomics Platform"/>
            <person name="Cuomo C."/>
            <person name="de Hoog S."/>
            <person name="Gorbushina A."/>
            <person name="Stielow B."/>
            <person name="Teixiera M."/>
            <person name="Abouelleil A."/>
            <person name="Chapman S.B."/>
            <person name="Priest M."/>
            <person name="Young S.K."/>
            <person name="Wortman J."/>
            <person name="Nusbaum C."/>
            <person name="Birren B."/>
        </authorList>
    </citation>
    <scope>NUCLEOTIDE SEQUENCE [LARGE SCALE GENOMIC DNA]</scope>
    <source>
        <strain evidence="8 9">CBS 83496</strain>
    </source>
</reference>
<dbReference type="Proteomes" id="UP000054466">
    <property type="component" value="Unassembled WGS sequence"/>
</dbReference>
<dbReference type="Pfam" id="PF00083">
    <property type="entry name" value="Sugar_tr"/>
    <property type="match status" value="1"/>
</dbReference>
<feature type="transmembrane region" description="Helical" evidence="6">
    <location>
        <begin position="97"/>
        <end position="117"/>
    </location>
</feature>
<keyword evidence="3 6" id="KW-0812">Transmembrane</keyword>
<dbReference type="SUPFAM" id="SSF103473">
    <property type="entry name" value="MFS general substrate transporter"/>
    <property type="match status" value="1"/>
</dbReference>
<feature type="transmembrane region" description="Helical" evidence="6">
    <location>
        <begin position="358"/>
        <end position="375"/>
    </location>
</feature>
<dbReference type="EMBL" id="KN847046">
    <property type="protein sequence ID" value="KIW23450.1"/>
    <property type="molecule type" value="Genomic_DNA"/>
</dbReference>
<evidence type="ECO:0000256" key="2">
    <source>
        <dbReference type="ARBA" id="ARBA00010992"/>
    </source>
</evidence>
<evidence type="ECO:0000256" key="4">
    <source>
        <dbReference type="ARBA" id="ARBA00022989"/>
    </source>
</evidence>
<dbReference type="GO" id="GO:0005351">
    <property type="term" value="F:carbohydrate:proton symporter activity"/>
    <property type="evidence" value="ECO:0007669"/>
    <property type="project" value="TreeGrafter"/>
</dbReference>
<evidence type="ECO:0000256" key="5">
    <source>
        <dbReference type="ARBA" id="ARBA00023136"/>
    </source>
</evidence>
<dbReference type="OrthoDB" id="6612291at2759"/>
<dbReference type="InterPro" id="IPR036259">
    <property type="entry name" value="MFS_trans_sf"/>
</dbReference>
<feature type="transmembrane region" description="Helical" evidence="6">
    <location>
        <begin position="156"/>
        <end position="181"/>
    </location>
</feature>
<comment type="similarity">
    <text evidence="2">Belongs to the major facilitator superfamily. Sugar transporter (TC 2.A.1.1) family.</text>
</comment>
<dbReference type="Gene3D" id="1.20.1250.20">
    <property type="entry name" value="MFS general substrate transporter like domains"/>
    <property type="match status" value="1"/>
</dbReference>
<evidence type="ECO:0000259" key="7">
    <source>
        <dbReference type="PROSITE" id="PS50850"/>
    </source>
</evidence>
<dbReference type="VEuPathDB" id="FungiDB:PV07_11644"/>
<evidence type="ECO:0000256" key="6">
    <source>
        <dbReference type="SAM" id="Phobius"/>
    </source>
</evidence>
<dbReference type="PANTHER" id="PTHR48022:SF11">
    <property type="entry name" value="MONOSACCHARIDE TRANSPORTER (HXT8), PUTATIVE (AFU_ORTHOLOGUE AFUA_2G08120)-RELATED"/>
    <property type="match status" value="1"/>
</dbReference>